<organism evidence="3 4">
    <name type="scientific">Cryptolaemus montrouzieri</name>
    <dbReference type="NCBI Taxonomy" id="559131"/>
    <lineage>
        <taxon>Eukaryota</taxon>
        <taxon>Metazoa</taxon>
        <taxon>Ecdysozoa</taxon>
        <taxon>Arthropoda</taxon>
        <taxon>Hexapoda</taxon>
        <taxon>Insecta</taxon>
        <taxon>Pterygota</taxon>
        <taxon>Neoptera</taxon>
        <taxon>Endopterygota</taxon>
        <taxon>Coleoptera</taxon>
        <taxon>Polyphaga</taxon>
        <taxon>Cucujiformia</taxon>
        <taxon>Coccinelloidea</taxon>
        <taxon>Coccinellidae</taxon>
        <taxon>Scymninae</taxon>
        <taxon>Scymnini</taxon>
        <taxon>Cryptolaemus</taxon>
    </lineage>
</organism>
<accession>A0ABD2ML37</accession>
<evidence type="ECO:0000313" key="3">
    <source>
        <dbReference type="EMBL" id="KAL3267099.1"/>
    </source>
</evidence>
<dbReference type="AlphaFoldDB" id="A0ABD2ML37"/>
<dbReference type="Proteomes" id="UP001516400">
    <property type="component" value="Unassembled WGS sequence"/>
</dbReference>
<reference evidence="3 4" key="1">
    <citation type="journal article" date="2021" name="BMC Biol.">
        <title>Horizontally acquired antibacterial genes associated with adaptive radiation of ladybird beetles.</title>
        <authorList>
            <person name="Li H.S."/>
            <person name="Tang X.F."/>
            <person name="Huang Y.H."/>
            <person name="Xu Z.Y."/>
            <person name="Chen M.L."/>
            <person name="Du X.Y."/>
            <person name="Qiu B.Y."/>
            <person name="Chen P.T."/>
            <person name="Zhang W."/>
            <person name="Slipinski A."/>
            <person name="Escalona H.E."/>
            <person name="Waterhouse R.M."/>
            <person name="Zwick A."/>
            <person name="Pang H."/>
        </authorList>
    </citation>
    <scope>NUCLEOTIDE SEQUENCE [LARGE SCALE GENOMIC DNA]</scope>
    <source>
        <strain evidence="3">SYSU2018</strain>
    </source>
</reference>
<protein>
    <submittedName>
        <fullName evidence="3">Uncharacterized protein</fullName>
    </submittedName>
</protein>
<feature type="chain" id="PRO_5044860191" evidence="2">
    <location>
        <begin position="24"/>
        <end position="315"/>
    </location>
</feature>
<proteinExistence type="predicted"/>
<keyword evidence="4" id="KW-1185">Reference proteome</keyword>
<evidence type="ECO:0000256" key="1">
    <source>
        <dbReference type="SAM" id="MobiDB-lite"/>
    </source>
</evidence>
<feature type="region of interest" description="Disordered" evidence="1">
    <location>
        <begin position="251"/>
        <end position="315"/>
    </location>
</feature>
<sequence length="315" mass="35652">MFSLNIIPVFLLVVLCQSAIIHSDSNYKASSHFNLKKEIPADTFSENHEKVPVNRQIRSPFIKLPSPRDVISRLASHLGFHPKPPHFYNNHHDCHPPFSAPGHHQPLGKPGGYEFHMHEYGQNNYFNQNYGPPNFYHPHRQHHGDFDKKDEHKEQGFHNNFPEEDKRKTVVDHSNGISPPIVSNPGGNSNFQMNNLGAEINHTKGSSESNKPLVSNVNLGSVHQNRTTSNELSGSEADGEDPISDFQLISENKNKVTSVPKRNENDSAQKEETNKNENDSTQTKETIKNENNSTEKEETNRNGNNSSEKKNQMKI</sequence>
<feature type="signal peptide" evidence="2">
    <location>
        <begin position="1"/>
        <end position="23"/>
    </location>
</feature>
<comment type="caution">
    <text evidence="3">The sequence shown here is derived from an EMBL/GenBank/DDBJ whole genome shotgun (WGS) entry which is preliminary data.</text>
</comment>
<evidence type="ECO:0000256" key="2">
    <source>
        <dbReference type="SAM" id="SignalP"/>
    </source>
</evidence>
<gene>
    <name evidence="3" type="ORF">HHI36_011239</name>
</gene>
<feature type="compositionally biased region" description="Basic and acidic residues" evidence="1">
    <location>
        <begin position="285"/>
        <end position="300"/>
    </location>
</feature>
<dbReference type="EMBL" id="JABFTP020000001">
    <property type="protein sequence ID" value="KAL3267099.1"/>
    <property type="molecule type" value="Genomic_DNA"/>
</dbReference>
<feature type="compositionally biased region" description="Basic and acidic residues" evidence="1">
    <location>
        <begin position="261"/>
        <end position="278"/>
    </location>
</feature>
<evidence type="ECO:0000313" key="4">
    <source>
        <dbReference type="Proteomes" id="UP001516400"/>
    </source>
</evidence>
<name>A0ABD2ML37_9CUCU</name>
<keyword evidence="2" id="KW-0732">Signal</keyword>